<organism evidence="1 3">
    <name type="scientific">Pseudomonas edaphica</name>
    <dbReference type="NCBI Taxonomy" id="2006980"/>
    <lineage>
        <taxon>Bacteria</taxon>
        <taxon>Pseudomonadati</taxon>
        <taxon>Pseudomonadota</taxon>
        <taxon>Gammaproteobacteria</taxon>
        <taxon>Pseudomonadales</taxon>
        <taxon>Pseudomonadaceae</taxon>
        <taxon>Pseudomonas</taxon>
    </lineage>
</organism>
<protein>
    <recommendedName>
        <fullName evidence="5">Morphogenetic protein</fullName>
    </recommendedName>
</protein>
<comment type="caution">
    <text evidence="1">The sequence shown here is derived from an EMBL/GenBank/DDBJ whole genome shotgun (WGS) entry which is preliminary data.</text>
</comment>
<reference evidence="3 4" key="1">
    <citation type="submission" date="2020-04" db="EMBL/GenBank/DDBJ databases">
        <title>Molecular characterization of pseudomonads from Agaricus bisporus reveal novel blotch 2 pathogens in Western Europe.</title>
        <authorList>
            <person name="Taparia T."/>
            <person name="Krijger M."/>
            <person name="Haynes E."/>
            <person name="Elpinstone J.G."/>
            <person name="Noble R."/>
            <person name="Van Der Wolf J."/>
        </authorList>
    </citation>
    <scope>NUCLEOTIDE SEQUENCE [LARGE SCALE GENOMIC DNA]</scope>
    <source>
        <strain evidence="2 4">K6002</strain>
        <strain evidence="1 3">K7002</strain>
    </source>
</reference>
<gene>
    <name evidence="1" type="ORF">HX788_09000</name>
    <name evidence="2" type="ORF">HX795_04880</name>
</gene>
<evidence type="ECO:0008006" key="5">
    <source>
        <dbReference type="Google" id="ProtNLM"/>
    </source>
</evidence>
<proteinExistence type="predicted"/>
<evidence type="ECO:0000313" key="4">
    <source>
        <dbReference type="Proteomes" id="UP000590218"/>
    </source>
</evidence>
<evidence type="ECO:0000313" key="3">
    <source>
        <dbReference type="Proteomes" id="UP000563268"/>
    </source>
</evidence>
<accession>A0A7Y8JHE4</accession>
<dbReference type="AlphaFoldDB" id="A0A7Y8JHE4"/>
<name>A0A7Y8JHE4_9PSED</name>
<evidence type="ECO:0000313" key="1">
    <source>
        <dbReference type="EMBL" id="NWE07230.1"/>
    </source>
</evidence>
<dbReference type="Proteomes" id="UP000590218">
    <property type="component" value="Unassembled WGS sequence"/>
</dbReference>
<dbReference type="Proteomes" id="UP000563268">
    <property type="component" value="Unassembled WGS sequence"/>
</dbReference>
<dbReference type="EMBL" id="JACARL010000029">
    <property type="protein sequence ID" value="NWE81420.1"/>
    <property type="molecule type" value="Genomic_DNA"/>
</dbReference>
<dbReference type="RefSeq" id="WP_176992347.1">
    <property type="nucleotide sequence ID" value="NZ_JACARL010000029.1"/>
</dbReference>
<evidence type="ECO:0000313" key="2">
    <source>
        <dbReference type="EMBL" id="NWE81420.1"/>
    </source>
</evidence>
<dbReference type="EMBL" id="JACARM010000019">
    <property type="protein sequence ID" value="NWE07230.1"/>
    <property type="molecule type" value="Genomic_DNA"/>
</dbReference>
<sequence>MSQVKERPILFSAPMVRAIMEGRKTVTRRALNAHALKNIGYGVRLGECHELPTEGPLHPNSVDYYNDFCRFGKPGDRLWVRETFIDLRGTGVEHRPDTDGPLQRYAYAADCRPGSHSDEARKDFGLKYKPSIHMPRVACRILLEITAVRVERLQDITEDQAKAEGACTSAVEAFQVTGVDRPAGFAFRDLWTSINGTESWEANPWVWVVEFKRVTLLS</sequence>